<dbReference type="Pfam" id="PF04055">
    <property type="entry name" value="Radical_SAM"/>
    <property type="match status" value="1"/>
</dbReference>
<dbReference type="InterPro" id="IPR032432">
    <property type="entry name" value="Radical_SAM_C"/>
</dbReference>
<dbReference type="GO" id="GO:0000049">
    <property type="term" value="F:tRNA binding"/>
    <property type="evidence" value="ECO:0007669"/>
    <property type="project" value="UniProtKB-KW"/>
</dbReference>
<keyword evidence="9" id="KW-0694">RNA-binding</keyword>
<dbReference type="Pfam" id="PF16199">
    <property type="entry name" value="Radical_SAM_C"/>
    <property type="match status" value="1"/>
</dbReference>
<evidence type="ECO:0000256" key="11">
    <source>
        <dbReference type="ARBA" id="ARBA00023014"/>
    </source>
</evidence>
<feature type="binding site" evidence="15">
    <location>
        <position position="88"/>
    </location>
    <ligand>
        <name>[4Fe-4S] cluster</name>
        <dbReference type="ChEBI" id="CHEBI:49883"/>
        <note>4Fe-4S-S-AdoMet</note>
    </ligand>
</feature>
<dbReference type="HOGENOM" id="CLU_025983_2_1_2"/>
<dbReference type="GO" id="GO:0051539">
    <property type="term" value="F:4 iron, 4 sulfur cluster binding"/>
    <property type="evidence" value="ECO:0007669"/>
    <property type="project" value="UniProtKB-KW"/>
</dbReference>
<dbReference type="GO" id="GO:0106261">
    <property type="term" value="F:tRNA uridine(34) acetyltransferase activity"/>
    <property type="evidence" value="ECO:0007669"/>
    <property type="project" value="UniProtKB-EC"/>
</dbReference>
<name>A0B7L2_METTP</name>
<dbReference type="InterPro" id="IPR007197">
    <property type="entry name" value="rSAM"/>
</dbReference>
<evidence type="ECO:0000313" key="18">
    <source>
        <dbReference type="EMBL" id="ABK14686.1"/>
    </source>
</evidence>
<dbReference type="SUPFAM" id="SSF102114">
    <property type="entry name" value="Radical SAM enzymes"/>
    <property type="match status" value="1"/>
</dbReference>
<proteinExistence type="inferred from homology"/>
<accession>A0B7L2</accession>
<protein>
    <recommendedName>
        <fullName evidence="13">tRNA carboxymethyluridine synthase</fullName>
        <ecNumber evidence="13">2.3.1.311</ecNumber>
    </recommendedName>
</protein>
<dbReference type="Gene3D" id="3.40.630.30">
    <property type="match status" value="1"/>
</dbReference>
<evidence type="ECO:0000256" key="5">
    <source>
        <dbReference type="ARBA" id="ARBA00022679"/>
    </source>
</evidence>
<dbReference type="GO" id="GO:0005737">
    <property type="term" value="C:cytoplasm"/>
    <property type="evidence" value="ECO:0007669"/>
    <property type="project" value="TreeGrafter"/>
</dbReference>
<keyword evidence="19" id="KW-1185">Reference proteome</keyword>
<comment type="pathway">
    <text evidence="1">tRNA modification.</text>
</comment>
<dbReference type="CDD" id="cd01335">
    <property type="entry name" value="Radical_SAM"/>
    <property type="match status" value="1"/>
</dbReference>
<keyword evidence="11 15" id="KW-0411">Iron-sulfur</keyword>
<dbReference type="SFLD" id="SFLDF00344">
    <property type="entry name" value="ELP3-like"/>
    <property type="match status" value="1"/>
</dbReference>
<dbReference type="SFLD" id="SFLDG01086">
    <property type="entry name" value="elongater_protein-like"/>
    <property type="match status" value="1"/>
</dbReference>
<gene>
    <name evidence="18" type="ordered locus">Mthe_0898</name>
</gene>
<evidence type="ECO:0000313" key="19">
    <source>
        <dbReference type="Proteomes" id="UP000000674"/>
    </source>
</evidence>
<keyword evidence="3" id="KW-0004">4Fe-4S</keyword>
<dbReference type="CDD" id="cd04301">
    <property type="entry name" value="NAT_SF"/>
    <property type="match status" value="1"/>
</dbReference>
<dbReference type="GeneID" id="4462362"/>
<dbReference type="InterPro" id="IPR006638">
    <property type="entry name" value="Elp3/MiaA/NifB-like_rSAM"/>
</dbReference>
<dbReference type="InterPro" id="IPR058240">
    <property type="entry name" value="rSAM_sf"/>
</dbReference>
<comment type="similarity">
    <text evidence="2">Belongs to the ELP3 family.</text>
</comment>
<dbReference type="PANTHER" id="PTHR11135:SF7">
    <property type="entry name" value="TRNA URIDINE(34) ACETYLTRANSFERASE"/>
    <property type="match status" value="1"/>
</dbReference>
<keyword evidence="6" id="KW-0949">S-adenosyl-L-methionine</keyword>
<dbReference type="AlphaFoldDB" id="A0B7L2"/>
<dbReference type="PROSITE" id="PS51918">
    <property type="entry name" value="RADICAL_SAM"/>
    <property type="match status" value="1"/>
</dbReference>
<comment type="catalytic activity">
    <reaction evidence="14">
        <text>uridine(34) in tRNA + acetyl-CoA + S-adenosyl-L-methionine + H2O = 5-(carboxymethyl)uridine(34) in tRNA + 5'-deoxyadenosine + L-methionine + CoA + 2 H(+)</text>
        <dbReference type="Rhea" id="RHEA:61020"/>
        <dbReference type="Rhea" id="RHEA-COMP:10407"/>
        <dbReference type="Rhea" id="RHEA-COMP:11727"/>
        <dbReference type="ChEBI" id="CHEBI:15377"/>
        <dbReference type="ChEBI" id="CHEBI:15378"/>
        <dbReference type="ChEBI" id="CHEBI:17319"/>
        <dbReference type="ChEBI" id="CHEBI:57287"/>
        <dbReference type="ChEBI" id="CHEBI:57288"/>
        <dbReference type="ChEBI" id="CHEBI:57844"/>
        <dbReference type="ChEBI" id="CHEBI:59789"/>
        <dbReference type="ChEBI" id="CHEBI:65315"/>
        <dbReference type="ChEBI" id="CHEBI:74882"/>
        <dbReference type="EC" id="2.3.1.311"/>
    </reaction>
    <physiologicalReaction direction="left-to-right" evidence="14">
        <dbReference type="Rhea" id="RHEA:61021"/>
    </physiologicalReaction>
</comment>
<evidence type="ECO:0000256" key="2">
    <source>
        <dbReference type="ARBA" id="ARBA00005494"/>
    </source>
</evidence>
<dbReference type="KEGG" id="mtp:Mthe_0898"/>
<evidence type="ECO:0000256" key="8">
    <source>
        <dbReference type="ARBA" id="ARBA00022723"/>
    </source>
</evidence>
<organism evidence="18 19">
    <name type="scientific">Methanothrix thermoacetophila (strain DSM 6194 / JCM 14653 / NBRC 101360 / PT)</name>
    <name type="common">Methanosaeta thermophila</name>
    <dbReference type="NCBI Taxonomy" id="349307"/>
    <lineage>
        <taxon>Archaea</taxon>
        <taxon>Methanobacteriati</taxon>
        <taxon>Methanobacteriota</taxon>
        <taxon>Stenosarchaea group</taxon>
        <taxon>Methanomicrobia</taxon>
        <taxon>Methanotrichales</taxon>
        <taxon>Methanotrichaceae</taxon>
        <taxon>Methanothrix</taxon>
    </lineage>
</organism>
<evidence type="ECO:0000256" key="15">
    <source>
        <dbReference type="PIRSR" id="PIRSR005669-1"/>
    </source>
</evidence>
<dbReference type="SFLD" id="SFLDS00029">
    <property type="entry name" value="Radical_SAM"/>
    <property type="match status" value="1"/>
</dbReference>
<dbReference type="PANTHER" id="PTHR11135">
    <property type="entry name" value="HISTONE ACETYLTRANSFERASE-RELATED"/>
    <property type="match status" value="1"/>
</dbReference>
<dbReference type="Pfam" id="PF23613">
    <property type="entry name" value="ELP3_N"/>
    <property type="match status" value="1"/>
</dbReference>
<dbReference type="InterPro" id="IPR039661">
    <property type="entry name" value="ELP3"/>
</dbReference>
<sequence>MYRDLRDIVDAIASGIIRSEEDLEKAKRAFAATLNLSEIPGNSEILAAARPEERARLKLLVKKPTRTLSGVAVIAVMTSPARCPHGICIPCPGGVLGERCSPQSYTGREPAALRAVQHNFDPYAQVAARLKQLSEIGHPVDKAELILMGGTITSRPLGYQCWFVRRCLEAMNDYPDTRRSTRWRSFREVADANTSAAVRNVGITFETRPDWCRENHIKNMLLLGATKVELGVQSIYDDVLSAIRRGHSVEETIRANRLLREAGLKVGFHMMPGLPGSDPDRDLKMFRELFESSNYRPDYLKIYPTLVIEGTELHRMWIRGDYEPLSDDEAAELISRIKEILPRYTRLQRVQRDIPAHLITAGVRKSNLRQLARKRLEERGLRCSCIRCREAGLRGVSEGDLSMNIESYDACGAKEHFISFDTVDDTLVGFLRLRLGAEARIRELHVYGPLVPLGRRGGWQHRGIGARLIERAEEMARDQGYERISVTSGIGVRGYYASLGYRLNAPYMEKTL</sequence>
<keyword evidence="12" id="KW-0012">Acyltransferase</keyword>
<evidence type="ECO:0000259" key="16">
    <source>
        <dbReference type="PROSITE" id="PS51186"/>
    </source>
</evidence>
<evidence type="ECO:0000256" key="7">
    <source>
        <dbReference type="ARBA" id="ARBA00022694"/>
    </source>
</evidence>
<keyword evidence="8 15" id="KW-0479">Metal-binding</keyword>
<feature type="binding site" evidence="15">
    <location>
        <position position="83"/>
    </location>
    <ligand>
        <name>[4Fe-4S] cluster</name>
        <dbReference type="ChEBI" id="CHEBI:49883"/>
        <note>4Fe-4S-S-AdoMet</note>
    </ligand>
</feature>
<feature type="domain" description="N-acetyltransferase" evidence="16">
    <location>
        <begin position="391"/>
        <end position="512"/>
    </location>
</feature>
<dbReference type="SMART" id="SM00729">
    <property type="entry name" value="Elp3"/>
    <property type="match status" value="1"/>
</dbReference>
<dbReference type="InterPro" id="IPR034687">
    <property type="entry name" value="ELP3-like"/>
</dbReference>
<dbReference type="PROSITE" id="PS51186">
    <property type="entry name" value="GNAT"/>
    <property type="match status" value="1"/>
</dbReference>
<dbReference type="SUPFAM" id="SSF55729">
    <property type="entry name" value="Acyl-CoA N-acyltransferases (Nat)"/>
    <property type="match status" value="1"/>
</dbReference>
<evidence type="ECO:0000256" key="4">
    <source>
        <dbReference type="ARBA" id="ARBA00022555"/>
    </source>
</evidence>
<evidence type="ECO:0000256" key="9">
    <source>
        <dbReference type="ARBA" id="ARBA00022884"/>
    </source>
</evidence>
<evidence type="ECO:0000256" key="1">
    <source>
        <dbReference type="ARBA" id="ARBA00005217"/>
    </source>
</evidence>
<comment type="cofactor">
    <cofactor evidence="15">
        <name>[4Fe-4S] cluster</name>
        <dbReference type="ChEBI" id="CHEBI:49883"/>
    </cofactor>
    <text evidence="15">Binds 1 [4Fe-4S] cluster. The cluster is coordinated with 3 cysteines and an exchangeable S-adenosyl-L-methionine.</text>
</comment>
<dbReference type="RefSeq" id="WP_011696081.1">
    <property type="nucleotide sequence ID" value="NC_008553.1"/>
</dbReference>
<feature type="binding site" evidence="15">
    <location>
        <position position="91"/>
    </location>
    <ligand>
        <name>[4Fe-4S] cluster</name>
        <dbReference type="ChEBI" id="CHEBI:49883"/>
        <note>4Fe-4S-S-AdoMet</note>
    </ligand>
</feature>
<dbReference type="InterPro" id="IPR000182">
    <property type="entry name" value="GNAT_dom"/>
</dbReference>
<evidence type="ECO:0000256" key="3">
    <source>
        <dbReference type="ARBA" id="ARBA00022485"/>
    </source>
</evidence>
<dbReference type="Proteomes" id="UP000000674">
    <property type="component" value="Chromosome"/>
</dbReference>
<dbReference type="NCBIfam" id="TIGR01211">
    <property type="entry name" value="ELP3"/>
    <property type="match status" value="1"/>
</dbReference>
<dbReference type="GO" id="GO:0002926">
    <property type="term" value="P:tRNA wobble base 5-methoxycarbonylmethyl-2-thiouridinylation"/>
    <property type="evidence" value="ECO:0007669"/>
    <property type="project" value="TreeGrafter"/>
</dbReference>
<evidence type="ECO:0000256" key="10">
    <source>
        <dbReference type="ARBA" id="ARBA00023004"/>
    </source>
</evidence>
<dbReference type="Pfam" id="PF00583">
    <property type="entry name" value="Acetyltransf_1"/>
    <property type="match status" value="1"/>
</dbReference>
<evidence type="ECO:0000256" key="6">
    <source>
        <dbReference type="ARBA" id="ARBA00022691"/>
    </source>
</evidence>
<evidence type="ECO:0000256" key="12">
    <source>
        <dbReference type="ARBA" id="ARBA00023315"/>
    </source>
</evidence>
<feature type="domain" description="Radical SAM core" evidence="17">
    <location>
        <begin position="68"/>
        <end position="343"/>
    </location>
</feature>
<dbReference type="Gene3D" id="3.30.750.200">
    <property type="match status" value="1"/>
</dbReference>
<evidence type="ECO:0000256" key="13">
    <source>
        <dbReference type="ARBA" id="ARBA00044771"/>
    </source>
</evidence>
<keyword evidence="10 15" id="KW-0408">Iron</keyword>
<keyword evidence="4" id="KW-0820">tRNA-binding</keyword>
<evidence type="ECO:0000259" key="17">
    <source>
        <dbReference type="PROSITE" id="PS51918"/>
    </source>
</evidence>
<dbReference type="OrthoDB" id="49957at2157"/>
<dbReference type="PIRSF" id="PIRSF005669">
    <property type="entry name" value="Hist_AcTrfase_ELP3"/>
    <property type="match status" value="1"/>
</dbReference>
<dbReference type="EMBL" id="CP000477">
    <property type="protein sequence ID" value="ABK14686.1"/>
    <property type="molecule type" value="Genomic_DNA"/>
</dbReference>
<dbReference type="InterPro" id="IPR056591">
    <property type="entry name" value="ELP3-like_N"/>
</dbReference>
<reference evidence="18 19" key="1">
    <citation type="submission" date="2006-10" db="EMBL/GenBank/DDBJ databases">
        <title>Complete sequence of Methanosaeta thermophila PT.</title>
        <authorList>
            <consortium name="US DOE Joint Genome Institute"/>
            <person name="Copeland A."/>
            <person name="Lucas S."/>
            <person name="Lapidus A."/>
            <person name="Barry K."/>
            <person name="Detter J.C."/>
            <person name="Glavina del Rio T."/>
            <person name="Hammon N."/>
            <person name="Israni S."/>
            <person name="Pitluck S."/>
            <person name="Chain P."/>
            <person name="Malfatti S."/>
            <person name="Shin M."/>
            <person name="Vergez L."/>
            <person name="Schmutz J."/>
            <person name="Larimer F."/>
            <person name="Land M."/>
            <person name="Hauser L."/>
            <person name="Kyrpides N."/>
            <person name="Kim E."/>
            <person name="Smith K.S."/>
            <person name="Ingram-Smith C."/>
            <person name="Richardson P."/>
        </authorList>
    </citation>
    <scope>NUCLEOTIDE SEQUENCE [LARGE SCALE GENOMIC DNA]</scope>
    <source>
        <strain evidence="19">DSM 6194 / JCM 14653 / NBRC 101360 / PT</strain>
    </source>
</reference>
<keyword evidence="7" id="KW-0819">tRNA processing</keyword>
<dbReference type="STRING" id="349307.Mthe_0898"/>
<evidence type="ECO:0000256" key="14">
    <source>
        <dbReference type="ARBA" id="ARBA00047372"/>
    </source>
</evidence>
<dbReference type="GO" id="GO:0046872">
    <property type="term" value="F:metal ion binding"/>
    <property type="evidence" value="ECO:0007669"/>
    <property type="project" value="UniProtKB-KW"/>
</dbReference>
<dbReference type="InterPro" id="IPR016181">
    <property type="entry name" value="Acyl_CoA_acyltransferase"/>
</dbReference>
<keyword evidence="5 18" id="KW-0808">Transferase</keyword>
<dbReference type="EC" id="2.3.1.311" evidence="13"/>